<accession>A0ACC1KZI7</accession>
<reference evidence="1" key="1">
    <citation type="submission" date="2022-07" db="EMBL/GenBank/DDBJ databases">
        <title>Phylogenomic reconstructions and comparative analyses of Kickxellomycotina fungi.</title>
        <authorList>
            <person name="Reynolds N.K."/>
            <person name="Stajich J.E."/>
            <person name="Barry K."/>
            <person name="Grigoriev I.V."/>
            <person name="Crous P."/>
            <person name="Smith M.E."/>
        </authorList>
    </citation>
    <scope>NUCLEOTIDE SEQUENCE</scope>
    <source>
        <strain evidence="1">CBS 102833</strain>
    </source>
</reference>
<proteinExistence type="predicted"/>
<name>A0ACC1KZI7_9FUNG</name>
<protein>
    <submittedName>
        <fullName evidence="1">Uncharacterized protein</fullName>
    </submittedName>
</protein>
<keyword evidence="2" id="KW-1185">Reference proteome</keyword>
<dbReference type="Proteomes" id="UP001140096">
    <property type="component" value="Unassembled WGS sequence"/>
</dbReference>
<sequence>MYSNTYYERMMEYAVRESERQNEREDYDEWDGSEDHGHQMADGSDGEYYSETRSDGQEISADKQETGDVYEQEQYEDHASHSDDNHYDDHHDDHHDDDDY</sequence>
<gene>
    <name evidence="1" type="ORF">H4S07_005834</name>
</gene>
<dbReference type="EMBL" id="JANBUP010003094">
    <property type="protein sequence ID" value="KAJ2797874.1"/>
    <property type="molecule type" value="Genomic_DNA"/>
</dbReference>
<comment type="caution">
    <text evidence="1">The sequence shown here is derived from an EMBL/GenBank/DDBJ whole genome shotgun (WGS) entry which is preliminary data.</text>
</comment>
<organism evidence="1 2">
    <name type="scientific">Coemansia furcata</name>
    <dbReference type="NCBI Taxonomy" id="417177"/>
    <lineage>
        <taxon>Eukaryota</taxon>
        <taxon>Fungi</taxon>
        <taxon>Fungi incertae sedis</taxon>
        <taxon>Zoopagomycota</taxon>
        <taxon>Kickxellomycotina</taxon>
        <taxon>Kickxellomycetes</taxon>
        <taxon>Kickxellales</taxon>
        <taxon>Kickxellaceae</taxon>
        <taxon>Coemansia</taxon>
    </lineage>
</organism>
<evidence type="ECO:0000313" key="2">
    <source>
        <dbReference type="Proteomes" id="UP001140096"/>
    </source>
</evidence>
<evidence type="ECO:0000313" key="1">
    <source>
        <dbReference type="EMBL" id="KAJ2797874.1"/>
    </source>
</evidence>